<organism evidence="1 2">
    <name type="scientific">Pistacia atlantica</name>
    <dbReference type="NCBI Taxonomy" id="434234"/>
    <lineage>
        <taxon>Eukaryota</taxon>
        <taxon>Viridiplantae</taxon>
        <taxon>Streptophyta</taxon>
        <taxon>Embryophyta</taxon>
        <taxon>Tracheophyta</taxon>
        <taxon>Spermatophyta</taxon>
        <taxon>Magnoliopsida</taxon>
        <taxon>eudicotyledons</taxon>
        <taxon>Gunneridae</taxon>
        <taxon>Pentapetalae</taxon>
        <taxon>rosids</taxon>
        <taxon>malvids</taxon>
        <taxon>Sapindales</taxon>
        <taxon>Anacardiaceae</taxon>
        <taxon>Pistacia</taxon>
    </lineage>
</organism>
<evidence type="ECO:0000313" key="2">
    <source>
        <dbReference type="Proteomes" id="UP001164250"/>
    </source>
</evidence>
<dbReference type="Proteomes" id="UP001164250">
    <property type="component" value="Chromosome 10"/>
</dbReference>
<name>A0ACC1AG65_9ROSI</name>
<comment type="caution">
    <text evidence="1">The sequence shown here is derived from an EMBL/GenBank/DDBJ whole genome shotgun (WGS) entry which is preliminary data.</text>
</comment>
<reference evidence="2" key="1">
    <citation type="journal article" date="2023" name="G3 (Bethesda)">
        <title>Genome assembly and association tests identify interacting loci associated with vigor, precocity, and sex in interspecific pistachio rootstocks.</title>
        <authorList>
            <person name="Palmer W."/>
            <person name="Jacygrad E."/>
            <person name="Sagayaradj S."/>
            <person name="Cavanaugh K."/>
            <person name="Han R."/>
            <person name="Bertier L."/>
            <person name="Beede B."/>
            <person name="Kafkas S."/>
            <person name="Golino D."/>
            <person name="Preece J."/>
            <person name="Michelmore R."/>
        </authorList>
    </citation>
    <scope>NUCLEOTIDE SEQUENCE [LARGE SCALE GENOMIC DNA]</scope>
</reference>
<accession>A0ACC1AG65</accession>
<dbReference type="EMBL" id="CM047906">
    <property type="protein sequence ID" value="KAJ0085289.1"/>
    <property type="molecule type" value="Genomic_DNA"/>
</dbReference>
<protein>
    <submittedName>
        <fullName evidence="1">Uncharacterized protein</fullName>
    </submittedName>
</protein>
<sequence length="78" mass="9391">MIVFLPFLVFYILQSHCDIYYNKSLMLCLVPNINHHTDCSVTYTFRWIQIFLPRIYYCPRDPVISIRFEMDGGDYTTK</sequence>
<proteinExistence type="predicted"/>
<keyword evidence="2" id="KW-1185">Reference proteome</keyword>
<gene>
    <name evidence="1" type="ORF">Patl1_06952</name>
</gene>
<evidence type="ECO:0000313" key="1">
    <source>
        <dbReference type="EMBL" id="KAJ0085289.1"/>
    </source>
</evidence>